<comment type="caution">
    <text evidence="2">The sequence shown here is derived from an EMBL/GenBank/DDBJ whole genome shotgun (WGS) entry which is preliminary data.</text>
</comment>
<gene>
    <name evidence="2" type="ORF">TNCT_695611</name>
</gene>
<protein>
    <submittedName>
        <fullName evidence="2">Uncharacterized protein</fullName>
    </submittedName>
</protein>
<evidence type="ECO:0000313" key="3">
    <source>
        <dbReference type="Proteomes" id="UP000887116"/>
    </source>
</evidence>
<evidence type="ECO:0000256" key="1">
    <source>
        <dbReference type="SAM" id="MobiDB-lite"/>
    </source>
</evidence>
<feature type="non-terminal residue" evidence="2">
    <location>
        <position position="42"/>
    </location>
</feature>
<feature type="region of interest" description="Disordered" evidence="1">
    <location>
        <begin position="1"/>
        <end position="42"/>
    </location>
</feature>
<proteinExistence type="predicted"/>
<dbReference type="AlphaFoldDB" id="A0A8X6F4D2"/>
<dbReference type="OrthoDB" id="7482000at2759"/>
<reference evidence="2" key="1">
    <citation type="submission" date="2020-07" db="EMBL/GenBank/DDBJ databases">
        <title>Multicomponent nature underlies the extraordinary mechanical properties of spider dragline silk.</title>
        <authorList>
            <person name="Kono N."/>
            <person name="Nakamura H."/>
            <person name="Mori M."/>
            <person name="Yoshida Y."/>
            <person name="Ohtoshi R."/>
            <person name="Malay A.D."/>
            <person name="Moran D.A.P."/>
            <person name="Tomita M."/>
            <person name="Numata K."/>
            <person name="Arakawa K."/>
        </authorList>
    </citation>
    <scope>NUCLEOTIDE SEQUENCE</scope>
</reference>
<evidence type="ECO:0000313" key="2">
    <source>
        <dbReference type="EMBL" id="GFQ69762.1"/>
    </source>
</evidence>
<sequence>MTTEQRKETASQKSRGSKLKENPEFHAEPLHRERARDSELRE</sequence>
<dbReference type="EMBL" id="BMAO01000877">
    <property type="protein sequence ID" value="GFQ69762.1"/>
    <property type="molecule type" value="Genomic_DNA"/>
</dbReference>
<dbReference type="Proteomes" id="UP000887116">
    <property type="component" value="Unassembled WGS sequence"/>
</dbReference>
<feature type="compositionally biased region" description="Basic and acidic residues" evidence="1">
    <location>
        <begin position="1"/>
        <end position="10"/>
    </location>
</feature>
<name>A0A8X6F4D2_TRICU</name>
<feature type="compositionally biased region" description="Basic and acidic residues" evidence="1">
    <location>
        <begin position="18"/>
        <end position="42"/>
    </location>
</feature>
<keyword evidence="3" id="KW-1185">Reference proteome</keyword>
<accession>A0A8X6F4D2</accession>
<organism evidence="2 3">
    <name type="scientific">Trichonephila clavata</name>
    <name type="common">Joro spider</name>
    <name type="synonym">Nephila clavata</name>
    <dbReference type="NCBI Taxonomy" id="2740835"/>
    <lineage>
        <taxon>Eukaryota</taxon>
        <taxon>Metazoa</taxon>
        <taxon>Ecdysozoa</taxon>
        <taxon>Arthropoda</taxon>
        <taxon>Chelicerata</taxon>
        <taxon>Arachnida</taxon>
        <taxon>Araneae</taxon>
        <taxon>Araneomorphae</taxon>
        <taxon>Entelegynae</taxon>
        <taxon>Araneoidea</taxon>
        <taxon>Nephilidae</taxon>
        <taxon>Trichonephila</taxon>
    </lineage>
</organism>